<keyword evidence="6" id="KW-0406">Ion transport</keyword>
<evidence type="ECO:0000256" key="2">
    <source>
        <dbReference type="ARBA" id="ARBA00008497"/>
    </source>
</evidence>
<evidence type="ECO:0000313" key="11">
    <source>
        <dbReference type="Proteomes" id="UP000005226"/>
    </source>
</evidence>
<keyword evidence="7 9" id="KW-0472">Membrane</keyword>
<accession>A0A674MX08</accession>
<keyword evidence="4 9" id="KW-0812">Transmembrane</keyword>
<dbReference type="PANTHER" id="PTHR32261:SF4">
    <property type="entry name" value="CALCIUM HOMEOSTASIS MODULATOR PROTEIN 6"/>
    <property type="match status" value="1"/>
</dbReference>
<evidence type="ECO:0000256" key="7">
    <source>
        <dbReference type="ARBA" id="ARBA00023136"/>
    </source>
</evidence>
<dbReference type="Proteomes" id="UP000005226">
    <property type="component" value="Chromosome 13"/>
</dbReference>
<keyword evidence="8" id="KW-0407">Ion channel</keyword>
<dbReference type="PANTHER" id="PTHR32261">
    <property type="entry name" value="CALCIUM HOMEOSTASIS MODULATOR PROTEIN"/>
    <property type="match status" value="1"/>
</dbReference>
<dbReference type="Ensembl" id="ENSTRUT00000074665.1">
    <property type="protein sequence ID" value="ENSTRUP00000065518.1"/>
    <property type="gene ID" value="ENSTRUG00000028015.1"/>
</dbReference>
<proteinExistence type="inferred from homology"/>
<comment type="similarity">
    <text evidence="2">Belongs to the CALHM family.</text>
</comment>
<dbReference type="GeneTree" id="ENSGT00610000087461"/>
<evidence type="ECO:0000313" key="10">
    <source>
        <dbReference type="Ensembl" id="ENSTRUP00000065518.1"/>
    </source>
</evidence>
<comment type="subcellular location">
    <subcellularLocation>
        <location evidence="1">Membrane</location>
        <topology evidence="1">Multi-pass membrane protein</topology>
    </subcellularLocation>
</comment>
<evidence type="ECO:0000256" key="1">
    <source>
        <dbReference type="ARBA" id="ARBA00004141"/>
    </source>
</evidence>
<evidence type="ECO:0000256" key="4">
    <source>
        <dbReference type="ARBA" id="ARBA00022692"/>
    </source>
</evidence>
<evidence type="ECO:0000256" key="9">
    <source>
        <dbReference type="SAM" id="Phobius"/>
    </source>
</evidence>
<dbReference type="AlphaFoldDB" id="A0A674MX08"/>
<evidence type="ECO:0000256" key="5">
    <source>
        <dbReference type="ARBA" id="ARBA00022989"/>
    </source>
</evidence>
<keyword evidence="3" id="KW-0813">Transport</keyword>
<dbReference type="GO" id="GO:0005886">
    <property type="term" value="C:plasma membrane"/>
    <property type="evidence" value="ECO:0007669"/>
    <property type="project" value="TreeGrafter"/>
</dbReference>
<dbReference type="OMA" id="RFFFFLM"/>
<dbReference type="InterPro" id="IPR029569">
    <property type="entry name" value="CALHM"/>
</dbReference>
<dbReference type="Pfam" id="PF14798">
    <property type="entry name" value="Ca_hom_mod"/>
    <property type="match status" value="1"/>
</dbReference>
<protein>
    <submittedName>
        <fullName evidence="10">Uncharacterized protein</fullName>
    </submittedName>
</protein>
<sequence>KDAFSKSLLVSNAAFGFILTGLEKLVELEFECPCSPKWNGSFSKAFFIIPAILVFILMLSIQGCRCDESSRLIIQRCRCDESSRFTWYEWFMKTVSSFVPAIVWLILLFFDGQYFTCAMTDWKGRFVLIDKAAPKKCHSPLHLHLCGSHRVPNQK</sequence>
<evidence type="ECO:0000256" key="3">
    <source>
        <dbReference type="ARBA" id="ARBA00022448"/>
    </source>
</evidence>
<evidence type="ECO:0000256" key="6">
    <source>
        <dbReference type="ARBA" id="ARBA00023065"/>
    </source>
</evidence>
<name>A0A674MX08_TAKRU</name>
<reference evidence="10 11" key="1">
    <citation type="journal article" date="2011" name="Genome Biol. Evol.">
        <title>Integration of the genetic map and genome assembly of fugu facilitates insights into distinct features of genome evolution in teleosts and mammals.</title>
        <authorList>
            <person name="Kai W."/>
            <person name="Kikuchi K."/>
            <person name="Tohari S."/>
            <person name="Chew A.K."/>
            <person name="Tay A."/>
            <person name="Fujiwara A."/>
            <person name="Hosoya S."/>
            <person name="Suetake H."/>
            <person name="Naruse K."/>
            <person name="Brenner S."/>
            <person name="Suzuki Y."/>
            <person name="Venkatesh B."/>
        </authorList>
    </citation>
    <scope>NUCLEOTIDE SEQUENCE [LARGE SCALE GENOMIC DNA]</scope>
</reference>
<reference evidence="10" key="2">
    <citation type="submission" date="2025-08" db="UniProtKB">
        <authorList>
            <consortium name="Ensembl"/>
        </authorList>
    </citation>
    <scope>IDENTIFICATION</scope>
</reference>
<keyword evidence="5 9" id="KW-1133">Transmembrane helix</keyword>
<reference evidence="10" key="3">
    <citation type="submission" date="2025-09" db="UniProtKB">
        <authorList>
            <consortium name="Ensembl"/>
        </authorList>
    </citation>
    <scope>IDENTIFICATION</scope>
</reference>
<dbReference type="InParanoid" id="A0A674MX08"/>
<dbReference type="GO" id="GO:0005261">
    <property type="term" value="F:monoatomic cation channel activity"/>
    <property type="evidence" value="ECO:0007669"/>
    <property type="project" value="TreeGrafter"/>
</dbReference>
<dbReference type="GO" id="GO:1904669">
    <property type="term" value="P:ATP export"/>
    <property type="evidence" value="ECO:0007669"/>
    <property type="project" value="UniProtKB-ARBA"/>
</dbReference>
<organism evidence="10 11">
    <name type="scientific">Takifugu rubripes</name>
    <name type="common">Japanese pufferfish</name>
    <name type="synonym">Fugu rubripes</name>
    <dbReference type="NCBI Taxonomy" id="31033"/>
    <lineage>
        <taxon>Eukaryota</taxon>
        <taxon>Metazoa</taxon>
        <taxon>Chordata</taxon>
        <taxon>Craniata</taxon>
        <taxon>Vertebrata</taxon>
        <taxon>Euteleostomi</taxon>
        <taxon>Actinopterygii</taxon>
        <taxon>Neopterygii</taxon>
        <taxon>Teleostei</taxon>
        <taxon>Neoteleostei</taxon>
        <taxon>Acanthomorphata</taxon>
        <taxon>Eupercaria</taxon>
        <taxon>Tetraodontiformes</taxon>
        <taxon>Tetradontoidea</taxon>
        <taxon>Tetraodontidae</taxon>
        <taxon>Takifugu</taxon>
    </lineage>
</organism>
<feature type="transmembrane region" description="Helical" evidence="9">
    <location>
        <begin position="85"/>
        <end position="110"/>
    </location>
</feature>
<feature type="transmembrane region" description="Helical" evidence="9">
    <location>
        <begin position="45"/>
        <end position="64"/>
    </location>
</feature>
<evidence type="ECO:0000256" key="8">
    <source>
        <dbReference type="ARBA" id="ARBA00023303"/>
    </source>
</evidence>
<keyword evidence="11" id="KW-1185">Reference proteome</keyword>